<proteinExistence type="predicted"/>
<dbReference type="Pfam" id="PF00856">
    <property type="entry name" value="SET"/>
    <property type="match status" value="1"/>
</dbReference>
<dbReference type="InterPro" id="IPR044427">
    <property type="entry name" value="LegAS4-like_SET"/>
</dbReference>
<dbReference type="EMBL" id="CP014639">
    <property type="protein sequence ID" value="ANH78675.1"/>
    <property type="molecule type" value="Genomic_DNA"/>
</dbReference>
<dbReference type="PATRIC" id="fig|1806891.3.peg.496"/>
<dbReference type="GO" id="GO:0003690">
    <property type="term" value="F:double-stranded DNA binding"/>
    <property type="evidence" value="ECO:0007669"/>
    <property type="project" value="TreeGrafter"/>
</dbReference>
<dbReference type="CDD" id="cd10522">
    <property type="entry name" value="SET_LegAS4-like"/>
    <property type="match status" value="1"/>
</dbReference>
<dbReference type="GO" id="GO:0042054">
    <property type="term" value="F:histone methyltransferase activity"/>
    <property type="evidence" value="ECO:0007669"/>
    <property type="project" value="TreeGrafter"/>
</dbReference>
<feature type="domain" description="SET" evidence="1">
    <location>
        <begin position="89"/>
        <end position="204"/>
    </location>
</feature>
<dbReference type="InterPro" id="IPR051357">
    <property type="entry name" value="H3K9_HMTase_SUVAR3-9"/>
</dbReference>
<dbReference type="STRING" id="1806891.Cs308_0504"/>
<dbReference type="PANTHER" id="PTHR45660">
    <property type="entry name" value="HISTONE-LYSINE N-METHYLTRANSFERASE SETMAR"/>
    <property type="match status" value="1"/>
</dbReference>
<name>A0A1A9HV10_9CHLA</name>
<dbReference type="AlphaFoldDB" id="A0A1A9HV10"/>
<reference evidence="3" key="1">
    <citation type="submission" date="2016-03" db="EMBL/GenBank/DDBJ databases">
        <title>Culture-independent genomics supports pathogen discovery for uncultivable bacteria within the genus Chlamydia.</title>
        <authorList>
            <person name="Taylor-Brown A."/>
            <person name="Bachmann N.L."/>
            <person name="Borel N."/>
            <person name="Polkinghorne A."/>
        </authorList>
    </citation>
    <scope>NUCLEOTIDE SEQUENCE [LARGE SCALE GENOMIC DNA]</scope>
    <source>
        <strain evidence="3">2742-308</strain>
    </source>
</reference>
<keyword evidence="3" id="KW-1185">Reference proteome</keyword>
<dbReference type="PROSITE" id="PS50280">
    <property type="entry name" value="SET"/>
    <property type="match status" value="1"/>
</dbReference>
<dbReference type="InterPro" id="IPR046341">
    <property type="entry name" value="SET_dom_sf"/>
</dbReference>
<evidence type="ECO:0000259" key="1">
    <source>
        <dbReference type="PROSITE" id="PS50280"/>
    </source>
</evidence>
<gene>
    <name evidence="2" type="ORF">Cs308_0504</name>
</gene>
<organism evidence="2 3">
    <name type="scientific">Candidatus Chlamydia sanziniae</name>
    <dbReference type="NCBI Taxonomy" id="1806891"/>
    <lineage>
        <taxon>Bacteria</taxon>
        <taxon>Pseudomonadati</taxon>
        <taxon>Chlamydiota</taxon>
        <taxon>Chlamydiia</taxon>
        <taxon>Chlamydiales</taxon>
        <taxon>Chlamydiaceae</taxon>
        <taxon>Chlamydia/Chlamydophila group</taxon>
        <taxon>Chlamydia</taxon>
    </lineage>
</organism>
<accession>A0A1A9HV10</accession>
<dbReference type="Proteomes" id="UP000078162">
    <property type="component" value="Chromosome"/>
</dbReference>
<evidence type="ECO:0000313" key="3">
    <source>
        <dbReference type="Proteomes" id="UP000078162"/>
    </source>
</evidence>
<dbReference type="Gene3D" id="2.170.270.10">
    <property type="entry name" value="SET domain"/>
    <property type="match status" value="1"/>
</dbReference>
<dbReference type="SMART" id="SM00317">
    <property type="entry name" value="SET"/>
    <property type="match status" value="1"/>
</dbReference>
<sequence length="222" mass="26235">MTTRATTNSFKFLYLSLSGAWNDSKSYSISRASDLLHFQFFPSLVFADWQVEKSIRRICHKAEKRQLISPLAKWLGQLHKQHLLLPPSPPITVCWINSYIGYGVFARRDIPSWTYIGEYTGTLRRRQAIWMDENDYCFRYPLPLLTLRYFTIDSGTQGNFTRFINHSDKPNAEALGIFYDGLFHVIIRTIERIHAGQEICYHYGPLYWKHRKKRMEFIPEEN</sequence>
<evidence type="ECO:0000313" key="2">
    <source>
        <dbReference type="EMBL" id="ANH78675.1"/>
    </source>
</evidence>
<dbReference type="InterPro" id="IPR001214">
    <property type="entry name" value="SET_dom"/>
</dbReference>
<dbReference type="RefSeq" id="WP_066482184.1">
    <property type="nucleotide sequence ID" value="NZ_CP014639.1"/>
</dbReference>
<dbReference type="PANTHER" id="PTHR45660:SF13">
    <property type="entry name" value="HISTONE-LYSINE N-METHYLTRANSFERASE SETMAR"/>
    <property type="match status" value="1"/>
</dbReference>
<dbReference type="SUPFAM" id="SSF82199">
    <property type="entry name" value="SET domain"/>
    <property type="match status" value="1"/>
</dbReference>
<protein>
    <submittedName>
        <fullName evidence="2">SET domain protein</fullName>
    </submittedName>
</protein>
<dbReference type="KEGG" id="csaz:Cs308_0504"/>